<evidence type="ECO:0000256" key="9">
    <source>
        <dbReference type="ARBA" id="ARBA00023211"/>
    </source>
</evidence>
<dbReference type="Gene3D" id="3.60.21.10">
    <property type="match status" value="1"/>
</dbReference>
<feature type="binding site" evidence="10">
    <location>
        <position position="126"/>
    </location>
    <ligand>
        <name>substrate</name>
    </ligand>
</feature>
<dbReference type="InterPro" id="IPR043461">
    <property type="entry name" value="LpxH-like"/>
</dbReference>
<evidence type="ECO:0000259" key="11">
    <source>
        <dbReference type="Pfam" id="PF00149"/>
    </source>
</evidence>
<evidence type="ECO:0000256" key="3">
    <source>
        <dbReference type="ARBA" id="ARBA00022519"/>
    </source>
</evidence>
<evidence type="ECO:0000256" key="4">
    <source>
        <dbReference type="ARBA" id="ARBA00022556"/>
    </source>
</evidence>
<comment type="similarity">
    <text evidence="10">Belongs to the LpxH family.</text>
</comment>
<dbReference type="GO" id="GO:0030145">
    <property type="term" value="F:manganese ion binding"/>
    <property type="evidence" value="ECO:0007669"/>
    <property type="project" value="UniProtKB-UniRule"/>
</dbReference>
<dbReference type="UniPathway" id="UPA00359">
    <property type="reaction ID" value="UER00480"/>
</dbReference>
<feature type="binding site" evidence="10">
    <location>
        <position position="15"/>
    </location>
    <ligand>
        <name>Mn(2+)</name>
        <dbReference type="ChEBI" id="CHEBI:29035"/>
        <label>1</label>
    </ligand>
</feature>
<dbReference type="Proteomes" id="UP000275461">
    <property type="component" value="Unassembled WGS sequence"/>
</dbReference>
<keyword evidence="2 10" id="KW-0444">Lipid biosynthesis</keyword>
<proteinExistence type="inferred from homology"/>
<dbReference type="PANTHER" id="PTHR34990:SF1">
    <property type="entry name" value="UDP-2,3-DIACYLGLUCOSAMINE HYDROLASE"/>
    <property type="match status" value="1"/>
</dbReference>
<dbReference type="EMBL" id="RCDA01000001">
    <property type="protein sequence ID" value="RLK50674.1"/>
    <property type="molecule type" value="Genomic_DNA"/>
</dbReference>
<dbReference type="GO" id="GO:0008758">
    <property type="term" value="F:UDP-2,3-diacylglucosamine hydrolase activity"/>
    <property type="evidence" value="ECO:0007669"/>
    <property type="project" value="UniProtKB-UniRule"/>
</dbReference>
<dbReference type="Pfam" id="PF00149">
    <property type="entry name" value="Metallophos"/>
    <property type="match status" value="1"/>
</dbReference>
<comment type="catalytic activity">
    <reaction evidence="10">
        <text>UDP-2-N,3-O-bis[(3R)-3-hydroxytetradecanoyl]-alpha-D-glucosamine + H2O = 2-N,3-O-bis[(3R)-3-hydroxytetradecanoyl]-alpha-D-glucosaminyl 1-phosphate + UMP + 2 H(+)</text>
        <dbReference type="Rhea" id="RHEA:25213"/>
        <dbReference type="ChEBI" id="CHEBI:15377"/>
        <dbReference type="ChEBI" id="CHEBI:15378"/>
        <dbReference type="ChEBI" id="CHEBI:57865"/>
        <dbReference type="ChEBI" id="CHEBI:57957"/>
        <dbReference type="ChEBI" id="CHEBI:78847"/>
        <dbReference type="EC" id="3.6.1.54"/>
    </reaction>
</comment>
<dbReference type="HAMAP" id="MF_00575">
    <property type="entry name" value="LpxH"/>
    <property type="match status" value="1"/>
</dbReference>
<keyword evidence="1 10" id="KW-1003">Cell membrane</keyword>
<keyword evidence="5 10" id="KW-0479">Metal-binding</keyword>
<dbReference type="AlphaFoldDB" id="A0A498C3I2"/>
<evidence type="ECO:0000256" key="2">
    <source>
        <dbReference type="ARBA" id="ARBA00022516"/>
    </source>
</evidence>
<protein>
    <recommendedName>
        <fullName evidence="10">UDP-2,3-diacylglucosamine hydrolase</fullName>
        <ecNumber evidence="10">3.6.1.54</ecNumber>
    </recommendedName>
    <alternativeName>
        <fullName evidence="10">UDP-2,3-diacylglucosamine diphosphatase</fullName>
    </alternativeName>
</protein>
<evidence type="ECO:0000256" key="10">
    <source>
        <dbReference type="HAMAP-Rule" id="MF_00575"/>
    </source>
</evidence>
<comment type="function">
    <text evidence="10">Hydrolyzes the pyrophosphate bond of UDP-2,3-diacylglucosamine to yield 2,3-diacylglucosamine 1-phosphate (lipid X) and UMP by catalyzing the attack of water at the alpha-P atom. Involved in the biosynthesis of lipid A, a phosphorylated glycolipid that anchors the lipopolysaccharide to the outer membrane of the cell.</text>
</comment>
<keyword evidence="7 10" id="KW-0443">Lipid metabolism</keyword>
<feature type="binding site" evidence="10">
    <location>
        <position position="83"/>
    </location>
    <ligand>
        <name>Mn(2+)</name>
        <dbReference type="ChEBI" id="CHEBI:29035"/>
        <label>2</label>
    </ligand>
</feature>
<reference evidence="12 13" key="1">
    <citation type="submission" date="2018-10" db="EMBL/GenBank/DDBJ databases">
        <title>Genomic Encyclopedia of Type Strains, Phase IV (KMG-IV): sequencing the most valuable type-strain genomes for metagenomic binning, comparative biology and taxonomic classification.</title>
        <authorList>
            <person name="Goeker M."/>
        </authorList>
    </citation>
    <scope>NUCLEOTIDE SEQUENCE [LARGE SCALE GENOMIC DNA]</scope>
    <source>
        <strain evidence="12 13">DSM 12769</strain>
    </source>
</reference>
<dbReference type="PANTHER" id="PTHR34990">
    <property type="entry name" value="UDP-2,3-DIACYLGLUCOSAMINE HYDROLASE-RELATED"/>
    <property type="match status" value="1"/>
</dbReference>
<comment type="caution">
    <text evidence="12">The sequence shown here is derived from an EMBL/GenBank/DDBJ whole genome shotgun (WGS) entry which is preliminary data.</text>
</comment>
<keyword evidence="4 10" id="KW-0441">Lipid A biosynthesis</keyword>
<keyword evidence="6 10" id="KW-0378">Hydrolase</keyword>
<dbReference type="CDD" id="cd07398">
    <property type="entry name" value="MPP_YbbF-LpxH"/>
    <property type="match status" value="1"/>
</dbReference>
<dbReference type="GO" id="GO:0005737">
    <property type="term" value="C:cytoplasm"/>
    <property type="evidence" value="ECO:0007669"/>
    <property type="project" value="InterPro"/>
</dbReference>
<feature type="binding site" evidence="10">
    <location>
        <position position="199"/>
    </location>
    <ligand>
        <name>Mn(2+)</name>
        <dbReference type="ChEBI" id="CHEBI:29035"/>
        <label>2</label>
    </ligand>
</feature>
<feature type="binding site" evidence="10">
    <location>
        <position position="164"/>
    </location>
    <ligand>
        <name>substrate</name>
    </ligand>
</feature>
<dbReference type="InterPro" id="IPR010138">
    <property type="entry name" value="UDP-diacylglucosamine_Hdrlase"/>
</dbReference>
<evidence type="ECO:0000313" key="12">
    <source>
        <dbReference type="EMBL" id="RLK50674.1"/>
    </source>
</evidence>
<feature type="binding site" evidence="10">
    <location>
        <position position="199"/>
    </location>
    <ligand>
        <name>substrate</name>
    </ligand>
</feature>
<dbReference type="GO" id="GO:0019897">
    <property type="term" value="C:extrinsic component of plasma membrane"/>
    <property type="evidence" value="ECO:0007669"/>
    <property type="project" value="UniProtKB-UniRule"/>
</dbReference>
<dbReference type="SUPFAM" id="SSF56300">
    <property type="entry name" value="Metallo-dependent phosphatases"/>
    <property type="match status" value="1"/>
</dbReference>
<feature type="binding site" evidence="10">
    <location>
        <position position="201"/>
    </location>
    <ligand>
        <name>Mn(2+)</name>
        <dbReference type="ChEBI" id="CHEBI:29035"/>
        <label>1</label>
    </ligand>
</feature>
<name>A0A498C3I2_9GAMM</name>
<feature type="binding site" evidence="10">
    <location>
        <begin position="83"/>
        <end position="84"/>
    </location>
    <ligand>
        <name>substrate</name>
    </ligand>
</feature>
<gene>
    <name evidence="10" type="primary">lpxH</name>
    <name evidence="12" type="ORF">DFR31_0580</name>
</gene>
<keyword evidence="3 10" id="KW-0997">Cell inner membrane</keyword>
<dbReference type="InterPro" id="IPR029052">
    <property type="entry name" value="Metallo-depent_PP-like"/>
</dbReference>
<feature type="binding site" evidence="10">
    <location>
        <position position="168"/>
    </location>
    <ligand>
        <name>substrate</name>
    </ligand>
</feature>
<dbReference type="InterPro" id="IPR004843">
    <property type="entry name" value="Calcineurin-like_PHP"/>
</dbReference>
<organism evidence="12 13">
    <name type="scientific">Alkalispirillum mobile</name>
    <dbReference type="NCBI Taxonomy" id="85925"/>
    <lineage>
        <taxon>Bacteria</taxon>
        <taxon>Pseudomonadati</taxon>
        <taxon>Pseudomonadota</taxon>
        <taxon>Gammaproteobacteria</taxon>
        <taxon>Chromatiales</taxon>
        <taxon>Ectothiorhodospiraceae</taxon>
        <taxon>Alkalispirillum</taxon>
    </lineage>
</organism>
<comment type="caution">
    <text evidence="10">Lacks conserved residue(s) required for the propagation of feature annotation.</text>
</comment>
<keyword evidence="13" id="KW-1185">Reference proteome</keyword>
<feature type="binding site" evidence="10">
    <location>
        <position position="13"/>
    </location>
    <ligand>
        <name>Mn(2+)</name>
        <dbReference type="ChEBI" id="CHEBI:29035"/>
        <label>1</label>
    </ligand>
</feature>
<evidence type="ECO:0000256" key="8">
    <source>
        <dbReference type="ARBA" id="ARBA00023136"/>
    </source>
</evidence>
<keyword evidence="8 10" id="KW-0472">Membrane</keyword>
<feature type="binding site" evidence="10">
    <location>
        <position position="46"/>
    </location>
    <ligand>
        <name>Mn(2+)</name>
        <dbReference type="ChEBI" id="CHEBI:29035"/>
        <label>2</label>
    </ligand>
</feature>
<dbReference type="NCBIfam" id="TIGR01854">
    <property type="entry name" value="lipid_A_lpxH"/>
    <property type="match status" value="1"/>
</dbReference>
<dbReference type="NCBIfam" id="NF003743">
    <property type="entry name" value="PRK05340.1"/>
    <property type="match status" value="1"/>
</dbReference>
<evidence type="ECO:0000256" key="5">
    <source>
        <dbReference type="ARBA" id="ARBA00022723"/>
    </source>
</evidence>
<keyword evidence="9 10" id="KW-0464">Manganese</keyword>
<evidence type="ECO:0000256" key="7">
    <source>
        <dbReference type="ARBA" id="ARBA00023098"/>
    </source>
</evidence>
<feature type="binding site" evidence="10">
    <location>
        <position position="46"/>
    </location>
    <ligand>
        <name>Mn(2+)</name>
        <dbReference type="ChEBI" id="CHEBI:29035"/>
        <label>1</label>
    </ligand>
</feature>
<evidence type="ECO:0000313" key="13">
    <source>
        <dbReference type="Proteomes" id="UP000275461"/>
    </source>
</evidence>
<evidence type="ECO:0000256" key="6">
    <source>
        <dbReference type="ARBA" id="ARBA00022801"/>
    </source>
</evidence>
<dbReference type="OrthoDB" id="9783283at2"/>
<dbReference type="EC" id="3.6.1.54" evidence="10"/>
<sequence length="250" mass="28193">MTAQRAQTLFIADLHLDEQRPEIVELFLAFLQQAQHEAEALYILGDLFEVWLGDDTLPPEHPVLAAMREFTASGTPLYVMHGNRDFLMGDGLAELTGCTLLPQETVIDLYGEPTLLLHGDSLCTDDAEYQAFRSMVLDPKWQAEFLSLPLEQRLAKAREARDHSKQRNSMLADEIMDVNGDAVASVMRQHGVLRMIHGHTHRPAVHEFELDGEPADRIVLGDWFDQGSVLRCTPDECRLEGLTMQDLQES</sequence>
<accession>A0A498C3I2</accession>
<dbReference type="RefSeq" id="WP_121441142.1">
    <property type="nucleotide sequence ID" value="NZ_RCDA01000001.1"/>
</dbReference>
<comment type="subcellular location">
    <subcellularLocation>
        <location evidence="10">Cell inner membrane</location>
        <topology evidence="10">Peripheral membrane protein</topology>
        <orientation evidence="10">Cytoplasmic side</orientation>
    </subcellularLocation>
</comment>
<feature type="domain" description="Calcineurin-like phosphoesterase" evidence="11">
    <location>
        <begin position="8"/>
        <end position="203"/>
    </location>
</feature>
<comment type="pathway">
    <text evidence="10">Glycolipid biosynthesis; lipid IV(A) biosynthesis; lipid IV(A) from (3R)-3-hydroxytetradecanoyl-[acyl-carrier-protein] and UDP-N-acetyl-alpha-D-glucosamine: step 4/6.</text>
</comment>
<feature type="binding site" evidence="10">
    <location>
        <position position="118"/>
    </location>
    <ligand>
        <name>Mn(2+)</name>
        <dbReference type="ChEBI" id="CHEBI:29035"/>
        <label>2</label>
    </ligand>
</feature>
<dbReference type="GO" id="GO:0009245">
    <property type="term" value="P:lipid A biosynthetic process"/>
    <property type="evidence" value="ECO:0007669"/>
    <property type="project" value="UniProtKB-UniRule"/>
</dbReference>
<comment type="cofactor">
    <cofactor evidence="10">
        <name>Mn(2+)</name>
        <dbReference type="ChEBI" id="CHEBI:29035"/>
    </cofactor>
    <text evidence="10">Binds 2 Mn(2+) ions per subunit in a binuclear metal center.</text>
</comment>
<evidence type="ECO:0000256" key="1">
    <source>
        <dbReference type="ARBA" id="ARBA00022475"/>
    </source>
</evidence>